<accession>A0A9J2PLG8</accession>
<keyword evidence="10" id="KW-1185">Reference proteome</keyword>
<dbReference type="GO" id="GO:0005737">
    <property type="term" value="C:cytoplasm"/>
    <property type="evidence" value="ECO:0007669"/>
    <property type="project" value="UniProtKB-ARBA"/>
</dbReference>
<dbReference type="WBParaSite" id="ALUE_0001078701-mRNA-1">
    <property type="protein sequence ID" value="ALUE_0001078701-mRNA-1"/>
    <property type="gene ID" value="ALUE_0001078701"/>
</dbReference>
<evidence type="ECO:0000256" key="4">
    <source>
        <dbReference type="ARBA" id="ARBA00022692"/>
    </source>
</evidence>
<dbReference type="PANTHER" id="PTHR45665">
    <property type="entry name" value="AQUAPORIN-8"/>
    <property type="match status" value="1"/>
</dbReference>
<dbReference type="InterPro" id="IPR023271">
    <property type="entry name" value="Aquaporin-like"/>
</dbReference>
<dbReference type="PANTHER" id="PTHR45665:SF9">
    <property type="entry name" value="AQUAPORIN-8"/>
    <property type="match status" value="1"/>
</dbReference>
<comment type="similarity">
    <text evidence="2 8">Belongs to the MIP/aquaporin (TC 1.A.8) family.</text>
</comment>
<evidence type="ECO:0000256" key="8">
    <source>
        <dbReference type="RuleBase" id="RU000477"/>
    </source>
</evidence>
<organism evidence="10 11">
    <name type="scientific">Ascaris lumbricoides</name>
    <name type="common">Giant roundworm</name>
    <dbReference type="NCBI Taxonomy" id="6252"/>
    <lineage>
        <taxon>Eukaryota</taxon>
        <taxon>Metazoa</taxon>
        <taxon>Ecdysozoa</taxon>
        <taxon>Nematoda</taxon>
        <taxon>Chromadorea</taxon>
        <taxon>Rhabditida</taxon>
        <taxon>Spirurina</taxon>
        <taxon>Ascaridomorpha</taxon>
        <taxon>Ascaridoidea</taxon>
        <taxon>Ascarididae</taxon>
        <taxon>Ascaris</taxon>
    </lineage>
</organism>
<dbReference type="PROSITE" id="PS00221">
    <property type="entry name" value="MIP"/>
    <property type="match status" value="1"/>
</dbReference>
<dbReference type="InterPro" id="IPR034294">
    <property type="entry name" value="Aquaporin_transptr"/>
</dbReference>
<keyword evidence="5" id="KW-0677">Repeat</keyword>
<proteinExistence type="inferred from homology"/>
<dbReference type="Pfam" id="PF00230">
    <property type="entry name" value="MIP"/>
    <property type="match status" value="1"/>
</dbReference>
<dbReference type="Proteomes" id="UP000036681">
    <property type="component" value="Unplaced"/>
</dbReference>
<evidence type="ECO:0000256" key="1">
    <source>
        <dbReference type="ARBA" id="ARBA00004127"/>
    </source>
</evidence>
<evidence type="ECO:0000256" key="2">
    <source>
        <dbReference type="ARBA" id="ARBA00006175"/>
    </source>
</evidence>
<evidence type="ECO:0000256" key="9">
    <source>
        <dbReference type="SAM" id="Phobius"/>
    </source>
</evidence>
<feature type="transmembrane region" description="Helical" evidence="9">
    <location>
        <begin position="110"/>
        <end position="131"/>
    </location>
</feature>
<dbReference type="GO" id="GO:0016020">
    <property type="term" value="C:membrane"/>
    <property type="evidence" value="ECO:0007669"/>
    <property type="project" value="InterPro"/>
</dbReference>
<dbReference type="GO" id="GO:0019755">
    <property type="term" value="P:one-carbon compound transport"/>
    <property type="evidence" value="ECO:0007669"/>
    <property type="project" value="UniProtKB-ARBA"/>
</dbReference>
<dbReference type="InterPro" id="IPR000425">
    <property type="entry name" value="MIP"/>
</dbReference>
<dbReference type="GO" id="GO:0012505">
    <property type="term" value="C:endomembrane system"/>
    <property type="evidence" value="ECO:0007669"/>
    <property type="project" value="UniProtKB-SubCell"/>
</dbReference>
<dbReference type="SUPFAM" id="SSF81338">
    <property type="entry name" value="Aquaporin-like"/>
    <property type="match status" value="1"/>
</dbReference>
<name>A0A9J2PLG8_ASCLU</name>
<evidence type="ECO:0000256" key="3">
    <source>
        <dbReference type="ARBA" id="ARBA00022448"/>
    </source>
</evidence>
<evidence type="ECO:0000256" key="7">
    <source>
        <dbReference type="ARBA" id="ARBA00023136"/>
    </source>
</evidence>
<evidence type="ECO:0000256" key="5">
    <source>
        <dbReference type="ARBA" id="ARBA00022737"/>
    </source>
</evidence>
<dbReference type="AlphaFoldDB" id="A0A9J2PLG8"/>
<reference evidence="11" key="1">
    <citation type="submission" date="2023-03" db="UniProtKB">
        <authorList>
            <consortium name="WormBaseParasite"/>
        </authorList>
    </citation>
    <scope>IDENTIFICATION</scope>
</reference>
<dbReference type="Gene3D" id="1.20.1080.10">
    <property type="entry name" value="Glycerol uptake facilitator protein"/>
    <property type="match status" value="1"/>
</dbReference>
<protein>
    <submittedName>
        <fullName evidence="11">Aquaporin</fullName>
    </submittedName>
</protein>
<evidence type="ECO:0000256" key="6">
    <source>
        <dbReference type="ARBA" id="ARBA00022989"/>
    </source>
</evidence>
<keyword evidence="3 8" id="KW-0813">Transport</keyword>
<sequence length="214" mass="23858">MVTLLRSRFCYYEVDGITSYEQLSVVIINSSINELINSTLYYHVSVRPEVDVRKHASALLGFSTVNSQLSTSIYEGAIVFLLMSMLARISGGHFNPAITISVLLCGQCRITLGICIVFMQLFGSFIGAMLVRTLILEAAYIDIFRGSILDESNATLVNRIQLGSIPCQERKVVFESVQASGVWLSFGVNVCDSINETQRNVYAYENKFASYFKQ</sequence>
<dbReference type="PRINTS" id="PR00783">
    <property type="entry name" value="MINTRINSICP"/>
</dbReference>
<dbReference type="InterPro" id="IPR022357">
    <property type="entry name" value="MIP_CS"/>
</dbReference>
<comment type="subcellular location">
    <subcellularLocation>
        <location evidence="1">Endomembrane system</location>
        <topology evidence="1">Multi-pass membrane protein</topology>
    </subcellularLocation>
</comment>
<evidence type="ECO:0000313" key="11">
    <source>
        <dbReference type="WBParaSite" id="ALUE_0001078701-mRNA-1"/>
    </source>
</evidence>
<keyword evidence="7 9" id="KW-0472">Membrane</keyword>
<evidence type="ECO:0000313" key="10">
    <source>
        <dbReference type="Proteomes" id="UP000036681"/>
    </source>
</evidence>
<dbReference type="GO" id="GO:0015250">
    <property type="term" value="F:water channel activity"/>
    <property type="evidence" value="ECO:0007669"/>
    <property type="project" value="TreeGrafter"/>
</dbReference>
<keyword evidence="6 9" id="KW-1133">Transmembrane helix</keyword>
<keyword evidence="4 8" id="KW-0812">Transmembrane</keyword>